<organism evidence="2 3">
    <name type="scientific">Lacimonas salitolerans</name>
    <dbReference type="NCBI Taxonomy" id="1323750"/>
    <lineage>
        <taxon>Bacteria</taxon>
        <taxon>Pseudomonadati</taxon>
        <taxon>Pseudomonadota</taxon>
        <taxon>Alphaproteobacteria</taxon>
        <taxon>Rhodobacterales</taxon>
        <taxon>Paracoccaceae</taxon>
        <taxon>Lacimonas</taxon>
    </lineage>
</organism>
<protein>
    <submittedName>
        <fullName evidence="2">DUF2484 family protein</fullName>
    </submittedName>
</protein>
<evidence type="ECO:0000256" key="1">
    <source>
        <dbReference type="SAM" id="Phobius"/>
    </source>
</evidence>
<dbReference type="Proteomes" id="UP001597186">
    <property type="component" value="Unassembled WGS sequence"/>
</dbReference>
<sequence>MSPVLIACILWVLAGVGVAMLPVRRQYTPGALLLLSGLGLIVWLGLTHGVLAGLAALAAFVSMMRNPIRYLWRRARGQRPELPG</sequence>
<dbReference type="RefSeq" id="WP_379913922.1">
    <property type="nucleotide sequence ID" value="NZ_JBHUDD010000041.1"/>
</dbReference>
<name>A0ABW4EFF1_9RHOB</name>
<dbReference type="InterPro" id="IPR018919">
    <property type="entry name" value="DUF2484"/>
</dbReference>
<dbReference type="Pfam" id="PF10658">
    <property type="entry name" value="DUF2484"/>
    <property type="match status" value="1"/>
</dbReference>
<keyword evidence="1" id="KW-0472">Membrane</keyword>
<feature type="transmembrane region" description="Helical" evidence="1">
    <location>
        <begin position="41"/>
        <end position="64"/>
    </location>
</feature>
<keyword evidence="3" id="KW-1185">Reference proteome</keyword>
<accession>A0ABW4EFF1</accession>
<proteinExistence type="predicted"/>
<evidence type="ECO:0000313" key="2">
    <source>
        <dbReference type="EMBL" id="MFD1508868.1"/>
    </source>
</evidence>
<reference evidence="3" key="1">
    <citation type="journal article" date="2019" name="Int. J. Syst. Evol. Microbiol.">
        <title>The Global Catalogue of Microorganisms (GCM) 10K type strain sequencing project: providing services to taxonomists for standard genome sequencing and annotation.</title>
        <authorList>
            <consortium name="The Broad Institute Genomics Platform"/>
            <consortium name="The Broad Institute Genome Sequencing Center for Infectious Disease"/>
            <person name="Wu L."/>
            <person name="Ma J."/>
        </authorList>
    </citation>
    <scope>NUCLEOTIDE SEQUENCE [LARGE SCALE GENOMIC DNA]</scope>
    <source>
        <strain evidence="3">CGMCC 1.12477</strain>
    </source>
</reference>
<comment type="caution">
    <text evidence="2">The sequence shown here is derived from an EMBL/GenBank/DDBJ whole genome shotgun (WGS) entry which is preliminary data.</text>
</comment>
<keyword evidence="1" id="KW-0812">Transmembrane</keyword>
<gene>
    <name evidence="2" type="ORF">ACFTOW_05585</name>
</gene>
<keyword evidence="1" id="KW-1133">Transmembrane helix</keyword>
<evidence type="ECO:0000313" key="3">
    <source>
        <dbReference type="Proteomes" id="UP001597186"/>
    </source>
</evidence>
<dbReference type="EMBL" id="JBHUDD010000041">
    <property type="protein sequence ID" value="MFD1508868.1"/>
    <property type="molecule type" value="Genomic_DNA"/>
</dbReference>